<accession>A0A890UN98</accession>
<sequence length="83" mass="9266">MIQEISPVLLRQLDLVDKATALAASADLQAYQGIQAMSQPIVGYDGDTYDPSYEAERRREAERLGLDLEADDAEAREELRNIL</sequence>
<dbReference type="KEGG" id="vg:80020083"/>
<name>A0A890UN98_9CAUD</name>
<evidence type="ECO:0000313" key="2">
    <source>
        <dbReference type="Proteomes" id="UP000654052"/>
    </source>
</evidence>
<keyword evidence="2" id="KW-1185">Reference proteome</keyword>
<dbReference type="RefSeq" id="YP_010755429.1">
    <property type="nucleotide sequence ID" value="NC_073470.1"/>
</dbReference>
<dbReference type="Proteomes" id="UP000654052">
    <property type="component" value="Segment"/>
</dbReference>
<gene>
    <name evidence="1" type="primary">19</name>
    <name evidence="1" type="ORF">SEA_SHOCKER_19</name>
</gene>
<organism evidence="1 2">
    <name type="scientific">Microbacterium phage Shocker</name>
    <dbReference type="NCBI Taxonomy" id="2805839"/>
    <lineage>
        <taxon>Viruses</taxon>
        <taxon>Duplodnaviria</taxon>
        <taxon>Heunggongvirae</taxon>
        <taxon>Uroviricota</taxon>
        <taxon>Caudoviricetes</taxon>
        <taxon>Shockervirus</taxon>
        <taxon>Shockervirus shocker</taxon>
    </lineage>
</organism>
<proteinExistence type="predicted"/>
<protein>
    <submittedName>
        <fullName evidence="1">Uncharacterized protein</fullName>
    </submittedName>
</protein>
<reference evidence="1" key="1">
    <citation type="submission" date="2021-01" db="EMBL/GenBank/DDBJ databases">
        <authorList>
            <person name="Weegman M.K."/>
            <person name="Spring A.S."/>
            <person name="Bonilla J.A."/>
            <person name="Klyczek K."/>
            <person name="Garlena R.A."/>
            <person name="Russell D.A."/>
            <person name="Pope W.H."/>
            <person name="Jacobs-Sera D."/>
            <person name="Hatfull G.F."/>
        </authorList>
    </citation>
    <scope>NUCLEOTIDE SEQUENCE</scope>
</reference>
<dbReference type="GeneID" id="80020083"/>
<evidence type="ECO:0000313" key="1">
    <source>
        <dbReference type="EMBL" id="QRI45073.1"/>
    </source>
</evidence>
<dbReference type="EMBL" id="MW507126">
    <property type="protein sequence ID" value="QRI45073.1"/>
    <property type="molecule type" value="Genomic_DNA"/>
</dbReference>